<dbReference type="Proteomes" id="UP000887540">
    <property type="component" value="Unplaced"/>
</dbReference>
<organism evidence="14 15">
    <name type="scientific">Acrobeloides nanus</name>
    <dbReference type="NCBI Taxonomy" id="290746"/>
    <lineage>
        <taxon>Eukaryota</taxon>
        <taxon>Metazoa</taxon>
        <taxon>Ecdysozoa</taxon>
        <taxon>Nematoda</taxon>
        <taxon>Chromadorea</taxon>
        <taxon>Rhabditida</taxon>
        <taxon>Tylenchina</taxon>
        <taxon>Cephalobomorpha</taxon>
        <taxon>Cephaloboidea</taxon>
        <taxon>Cephalobidae</taxon>
        <taxon>Acrobeloides</taxon>
    </lineage>
</organism>
<keyword evidence="9" id="KW-0129">CBS domain</keyword>
<dbReference type="WBParaSite" id="ACRNAN_scaffold2513.g29740.t1">
    <property type="protein sequence ID" value="ACRNAN_scaffold2513.g29740.t1"/>
    <property type="gene ID" value="ACRNAN_scaffold2513.g29740"/>
</dbReference>
<comment type="subcellular location">
    <subcellularLocation>
        <location evidence="1 10">Membrane</location>
        <topology evidence="1 10">Multi-pass membrane protein</topology>
    </subcellularLocation>
</comment>
<dbReference type="PANTHER" id="PTHR45720:SF13">
    <property type="entry name" value="CHLORIDE CHANNEL PROTEIN"/>
    <property type="match status" value="1"/>
</dbReference>
<dbReference type="GO" id="GO:0005247">
    <property type="term" value="F:voltage-gated chloride channel activity"/>
    <property type="evidence" value="ECO:0007669"/>
    <property type="project" value="TreeGrafter"/>
</dbReference>
<evidence type="ECO:0000256" key="11">
    <source>
        <dbReference type="SAM" id="Coils"/>
    </source>
</evidence>
<evidence type="ECO:0000313" key="15">
    <source>
        <dbReference type="WBParaSite" id="ACRNAN_scaffold2513.g29740.t1"/>
    </source>
</evidence>
<accession>A0A914DH83</accession>
<evidence type="ECO:0000313" key="14">
    <source>
        <dbReference type="Proteomes" id="UP000887540"/>
    </source>
</evidence>
<feature type="coiled-coil region" evidence="11">
    <location>
        <begin position="744"/>
        <end position="771"/>
    </location>
</feature>
<evidence type="ECO:0000256" key="6">
    <source>
        <dbReference type="ARBA" id="ARBA00023065"/>
    </source>
</evidence>
<name>A0A914DH83_9BILA</name>
<feature type="transmembrane region" description="Helical" evidence="10">
    <location>
        <begin position="557"/>
        <end position="578"/>
    </location>
</feature>
<evidence type="ECO:0000259" key="13">
    <source>
        <dbReference type="PROSITE" id="PS51371"/>
    </source>
</evidence>
<feature type="compositionally biased region" description="Polar residues" evidence="12">
    <location>
        <begin position="1096"/>
        <end position="1110"/>
    </location>
</feature>
<keyword evidence="3 10" id="KW-0812">Transmembrane</keyword>
<evidence type="ECO:0000256" key="3">
    <source>
        <dbReference type="ARBA" id="ARBA00022692"/>
    </source>
</evidence>
<feature type="transmembrane region" description="Helical" evidence="10">
    <location>
        <begin position="203"/>
        <end position="223"/>
    </location>
</feature>
<keyword evidence="7 10" id="KW-0472">Membrane</keyword>
<dbReference type="FunFam" id="3.10.580.10:FF:000048">
    <property type="entry name" value="Chloride channel 2c"/>
    <property type="match status" value="1"/>
</dbReference>
<dbReference type="SUPFAM" id="SSF81340">
    <property type="entry name" value="Clc chloride channel"/>
    <property type="match status" value="1"/>
</dbReference>
<keyword evidence="11" id="KW-0175">Coiled coil</keyword>
<dbReference type="CDD" id="cd03683">
    <property type="entry name" value="ClC_1_like"/>
    <property type="match status" value="1"/>
</dbReference>
<keyword evidence="8 10" id="KW-0868">Chloride</keyword>
<dbReference type="AlphaFoldDB" id="A0A914DH83"/>
<proteinExistence type="inferred from homology"/>
<evidence type="ECO:0000256" key="4">
    <source>
        <dbReference type="ARBA" id="ARBA00022737"/>
    </source>
</evidence>
<feature type="transmembrane region" description="Helical" evidence="10">
    <location>
        <begin position="491"/>
        <end position="511"/>
    </location>
</feature>
<feature type="region of interest" description="Disordered" evidence="12">
    <location>
        <begin position="1136"/>
        <end position="1156"/>
    </location>
</feature>
<dbReference type="Gene3D" id="1.10.3080.10">
    <property type="entry name" value="Clc chloride channel"/>
    <property type="match status" value="1"/>
</dbReference>
<feature type="compositionally biased region" description="Basic and acidic residues" evidence="12">
    <location>
        <begin position="1137"/>
        <end position="1156"/>
    </location>
</feature>
<dbReference type="GO" id="GO:0005886">
    <property type="term" value="C:plasma membrane"/>
    <property type="evidence" value="ECO:0007669"/>
    <property type="project" value="TreeGrafter"/>
</dbReference>
<evidence type="ECO:0000256" key="8">
    <source>
        <dbReference type="ARBA" id="ARBA00023214"/>
    </source>
</evidence>
<feature type="domain" description="CBS" evidence="13">
    <location>
        <begin position="613"/>
        <end position="674"/>
    </location>
</feature>
<keyword evidence="2 10" id="KW-0813">Transport</keyword>
<feature type="transmembrane region" description="Helical" evidence="10">
    <location>
        <begin position="386"/>
        <end position="403"/>
    </location>
</feature>
<feature type="region of interest" description="Disordered" evidence="12">
    <location>
        <begin position="694"/>
        <end position="717"/>
    </location>
</feature>
<feature type="transmembrane region" description="Helical" evidence="10">
    <location>
        <begin position="523"/>
        <end position="550"/>
    </location>
</feature>
<dbReference type="SUPFAM" id="SSF54631">
    <property type="entry name" value="CBS-domain pair"/>
    <property type="match status" value="1"/>
</dbReference>
<evidence type="ECO:0000256" key="10">
    <source>
        <dbReference type="RuleBase" id="RU361221"/>
    </source>
</evidence>
<dbReference type="InterPro" id="IPR046342">
    <property type="entry name" value="CBS_dom_sf"/>
</dbReference>
<evidence type="ECO:0000256" key="7">
    <source>
        <dbReference type="ARBA" id="ARBA00023136"/>
    </source>
</evidence>
<dbReference type="InterPro" id="IPR014743">
    <property type="entry name" value="Cl-channel_core"/>
</dbReference>
<dbReference type="PANTHER" id="PTHR45720">
    <property type="entry name" value="CHLORIDE CHANNEL PROTEIN 2"/>
    <property type="match status" value="1"/>
</dbReference>
<feature type="transmembrane region" description="Helical" evidence="10">
    <location>
        <begin position="160"/>
        <end position="183"/>
    </location>
</feature>
<feature type="transmembrane region" description="Helical" evidence="10">
    <location>
        <begin position="344"/>
        <end position="365"/>
    </location>
</feature>
<keyword evidence="5 10" id="KW-1133">Transmembrane helix</keyword>
<evidence type="ECO:0000256" key="5">
    <source>
        <dbReference type="ARBA" id="ARBA00022989"/>
    </source>
</evidence>
<dbReference type="Pfam" id="PF00654">
    <property type="entry name" value="Voltage_CLC"/>
    <property type="match status" value="1"/>
</dbReference>
<reference evidence="15" key="1">
    <citation type="submission" date="2022-11" db="UniProtKB">
        <authorList>
            <consortium name="WormBaseParasite"/>
        </authorList>
    </citation>
    <scope>IDENTIFICATION</scope>
</reference>
<comment type="similarity">
    <text evidence="10">Belongs to the chloride channel (TC 2.A.49) family.</text>
</comment>
<evidence type="ECO:0000256" key="1">
    <source>
        <dbReference type="ARBA" id="ARBA00004141"/>
    </source>
</evidence>
<feature type="transmembrane region" description="Helical" evidence="10">
    <location>
        <begin position="459"/>
        <end position="479"/>
    </location>
</feature>
<feature type="region of interest" description="Disordered" evidence="12">
    <location>
        <begin position="1093"/>
        <end position="1119"/>
    </location>
</feature>
<evidence type="ECO:0000256" key="9">
    <source>
        <dbReference type="PROSITE-ProRule" id="PRU00703"/>
    </source>
</evidence>
<feature type="transmembrane region" description="Helical" evidence="10">
    <location>
        <begin position="298"/>
        <end position="319"/>
    </location>
</feature>
<feature type="transmembrane region" description="Helical" evidence="10">
    <location>
        <begin position="108"/>
        <end position="129"/>
    </location>
</feature>
<sequence length="1156" mass="129433">MNSILKKELSRLDRSYSYENTVQVGRYRLDSGDDDFDDNDKAAPPQTNRIAEESKKSVRFCEYDPREEMQELRYSKTWKGILGKCWARIREFKPNYSLSAIRGMFIDWLYLAVLGIGVALTSMLIDGMIEYMQTFQMLLMSLSGQTGNVVGDYVCTYLSWLGYTTILVICSATFVHYIAPQAIGSGVPEMKTILRGVILKDYLTLRTLIAKLVGLTFSLGSGIPIGKMGPFVHIASICGNLLSHVAANFDGAFANECRKSEMLAAACAVGVACTFSAPVGGVLLSIELTTMYFSVRNYWRGFLASACGATVFRLLRVYVFEAEVTLLAFYQTHFPKDAFEPDELPIFALMGVIAGLMAVIFIQFYKTVVMFLRTHPFAKRFFQRNWIVYPIVVAVLVASITYPRGYGRFLSGKFKFTKTLLDFFSNCTWSKPVFSDSSPHGCSPEMLASWTNHEGYGPYSVYLILFLFMTSFLFLSALCNTMPIPCGMFMPIFIVGAALGRFVGEIVSSIWPDGMGGGTDQPIYPGVYAVIGAAAFSGAVTHSVSVVVICCEITGQIIYIIPLMIAVIISNAVSTYFLPSIYDCIIQIKHLPYLPDIPPSNSMIHMFCAEHIMVSPVRFLARITNYEEIRNILVDLPKLRSFPVVDDSNSMMLLGSIPRRALLEMLSKQIGDDARKDEAQRRIRLAIETIDKHFKESQLPPTPKSGKEDDLNYSKSLPRTSKKKTVFAYPDITRVQSEGKLHLLNNGKNQAQRARKTSENLEDRIIDYDLKPKKRSRFTIEPVSPEPMSPLSSAPPVTPLSPPHKQSKSKKKISDANPRARVRRNAFSSMSAQGRADNSDEESGTESNVSEQKGSWPDLIKDRNLMPHDHQISITRDLAEYVKRAKKRLHFMQFSHIKKEEVHNLEYDLFEEERRDWELARLQEEVELGESYIDPAPFQLVRKTSLYKVHSLFSLLDLNRAYVTERGSLVGVVALRDLRIAIEQAQNGIPIKPILKKANSSDDIESTGEGQTDLEAGLTALGSGTGKPEPCPEMAKSFVEEIERKRSTINELEEEPPTDILTPSLKVVHPSAASLHNFFINHPTMLTIQEEDGAATTPSGTVNERATTPRPSILESPHTDDAEKLLHAVAYLRRKSLAPEESKQSLDEEFTENSKI</sequence>
<evidence type="ECO:0000256" key="12">
    <source>
        <dbReference type="SAM" id="MobiDB-lite"/>
    </source>
</evidence>
<dbReference type="InterPro" id="IPR001807">
    <property type="entry name" value="ClC"/>
</dbReference>
<keyword evidence="14" id="KW-1185">Reference proteome</keyword>
<dbReference type="InterPro" id="IPR000644">
    <property type="entry name" value="CBS_dom"/>
</dbReference>
<feature type="transmembrane region" description="Helical" evidence="10">
    <location>
        <begin position="263"/>
        <end position="286"/>
    </location>
</feature>
<dbReference type="InterPro" id="IPR050970">
    <property type="entry name" value="Cl_channel_volt-gated"/>
</dbReference>
<protein>
    <recommendedName>
        <fullName evidence="10">Chloride channel protein</fullName>
    </recommendedName>
</protein>
<feature type="region of interest" description="Disordered" evidence="12">
    <location>
        <begin position="777"/>
        <end position="862"/>
    </location>
</feature>
<dbReference type="FunFam" id="1.10.3080.10:FF:000022">
    <property type="entry name" value="Chloride channel protein"/>
    <property type="match status" value="1"/>
</dbReference>
<keyword evidence="4" id="KW-0677">Repeat</keyword>
<dbReference type="PRINTS" id="PR00762">
    <property type="entry name" value="CLCHANNEL"/>
</dbReference>
<dbReference type="PROSITE" id="PS51371">
    <property type="entry name" value="CBS"/>
    <property type="match status" value="1"/>
</dbReference>
<keyword evidence="6 10" id="KW-0406">Ion transport</keyword>
<dbReference type="Gene3D" id="3.10.580.10">
    <property type="entry name" value="CBS-domain"/>
    <property type="match status" value="2"/>
</dbReference>
<evidence type="ECO:0000256" key="2">
    <source>
        <dbReference type="ARBA" id="ARBA00022448"/>
    </source>
</evidence>